<comment type="subunit">
    <text evidence="1">Binds ribosomal protein uS19.</text>
</comment>
<protein>
    <recommendedName>
        <fullName evidence="1">Ribosome maturation factor RimM</fullName>
    </recommendedName>
</protein>
<evidence type="ECO:0000256" key="1">
    <source>
        <dbReference type="HAMAP-Rule" id="MF_00014"/>
    </source>
</evidence>
<dbReference type="InterPro" id="IPR056792">
    <property type="entry name" value="PRC_RimM"/>
</dbReference>
<sequence>MDKQIINPVVLGSFGSSYGINGWIRVFSSTEENEKIFEYQPWFIQKDNHWICIELEKWRHHNQYFVAKIQGFDFPEIASTITNLSIVVEYSQLPTLENGDFYWQDLLDCKIVTTAGYNLGKITNIMETGSNDVLVVQERMHDTSVIKNRLIPFINGQVIKDIDLNTHTIQVDWDPLF</sequence>
<comment type="domain">
    <text evidence="1">The PRC barrel domain binds ribosomal protein uS19.</text>
</comment>
<evidence type="ECO:0000259" key="2">
    <source>
        <dbReference type="Pfam" id="PF01782"/>
    </source>
</evidence>
<dbReference type="KEGG" id="ptf:PROFFT_A_00520"/>
<comment type="function">
    <text evidence="1">An accessory protein needed during the final step in the assembly of 30S ribosomal subunit, possibly for assembly of the head region. Essential for efficient processing of 16S rRNA. May be needed both before and after RbfA during the maturation of 16S rRNA. It has affinity for free ribosomal 30S subunits but not for 70S ribosomes.</text>
</comment>
<dbReference type="GO" id="GO:0005840">
    <property type="term" value="C:ribosome"/>
    <property type="evidence" value="ECO:0007669"/>
    <property type="project" value="InterPro"/>
</dbReference>
<accession>A0A8E4GIT3</accession>
<dbReference type="RefSeq" id="WP_216782499.1">
    <property type="nucleotide sequence ID" value="NZ_LR890047.1"/>
</dbReference>
<dbReference type="PANTHER" id="PTHR33692:SF1">
    <property type="entry name" value="RIBOSOME MATURATION FACTOR RIMM"/>
    <property type="match status" value="1"/>
</dbReference>
<dbReference type="GO" id="GO:0005737">
    <property type="term" value="C:cytoplasm"/>
    <property type="evidence" value="ECO:0007669"/>
    <property type="project" value="UniProtKB-SubCell"/>
</dbReference>
<comment type="similarity">
    <text evidence="1">Belongs to the RimM family.</text>
</comment>
<name>A0A8E4GIT3_9ENTR</name>
<feature type="domain" description="RimM N-terminal" evidence="2">
    <location>
        <begin position="11"/>
        <end position="91"/>
    </location>
</feature>
<dbReference type="AlphaFoldDB" id="A0A8E4GIT3"/>
<keyword evidence="1" id="KW-0690">Ribosome biogenesis</keyword>
<evidence type="ECO:0000313" key="4">
    <source>
        <dbReference type="EMBL" id="CAD6507269.1"/>
    </source>
</evidence>
<dbReference type="Pfam" id="PF24986">
    <property type="entry name" value="PRC_RimM"/>
    <property type="match status" value="1"/>
</dbReference>
<keyword evidence="1" id="KW-0698">rRNA processing</keyword>
<organism evidence="4 5">
    <name type="scientific">Candidatus Profftia tarda</name>
    <dbReference type="NCBI Taxonomy" id="1177216"/>
    <lineage>
        <taxon>Bacteria</taxon>
        <taxon>Pseudomonadati</taxon>
        <taxon>Pseudomonadota</taxon>
        <taxon>Gammaproteobacteria</taxon>
        <taxon>Enterobacterales</taxon>
        <taxon>Enterobacteriaceae</taxon>
        <taxon>Candidatus Profftia</taxon>
    </lineage>
</organism>
<dbReference type="NCBIfam" id="TIGR02273">
    <property type="entry name" value="16S_RimM"/>
    <property type="match status" value="1"/>
</dbReference>
<dbReference type="PANTHER" id="PTHR33692">
    <property type="entry name" value="RIBOSOME MATURATION FACTOR RIMM"/>
    <property type="match status" value="1"/>
</dbReference>
<dbReference type="GO" id="GO:0043022">
    <property type="term" value="F:ribosome binding"/>
    <property type="evidence" value="ECO:0007669"/>
    <property type="project" value="InterPro"/>
</dbReference>
<evidence type="ECO:0000259" key="3">
    <source>
        <dbReference type="Pfam" id="PF24986"/>
    </source>
</evidence>
<dbReference type="InterPro" id="IPR011961">
    <property type="entry name" value="RimM"/>
</dbReference>
<reference evidence="4" key="1">
    <citation type="submission" date="2020-10" db="EMBL/GenBank/DDBJ databases">
        <authorList>
            <person name="Szabo G."/>
        </authorList>
    </citation>
    <scope>NUCLEOTIDE SEQUENCE</scope>
    <source>
        <strain evidence="4">PROFFT</strain>
    </source>
</reference>
<keyword evidence="1" id="KW-0143">Chaperone</keyword>
<dbReference type="HAMAP" id="MF_00014">
    <property type="entry name" value="Ribosome_mat_RimM"/>
    <property type="match status" value="1"/>
</dbReference>
<dbReference type="Pfam" id="PF01782">
    <property type="entry name" value="RimM"/>
    <property type="match status" value="1"/>
</dbReference>
<gene>
    <name evidence="1 4" type="primary">rimM</name>
    <name evidence="4" type="ORF">PROFFT_A_00520</name>
</gene>
<dbReference type="EMBL" id="LR890047">
    <property type="protein sequence ID" value="CAD6507269.1"/>
    <property type="molecule type" value="Genomic_DNA"/>
</dbReference>
<keyword evidence="5" id="KW-1185">Reference proteome</keyword>
<dbReference type="GO" id="GO:0042274">
    <property type="term" value="P:ribosomal small subunit biogenesis"/>
    <property type="evidence" value="ECO:0007669"/>
    <property type="project" value="UniProtKB-UniRule"/>
</dbReference>
<keyword evidence="1" id="KW-0963">Cytoplasm</keyword>
<comment type="subcellular location">
    <subcellularLocation>
        <location evidence="1">Cytoplasm</location>
    </subcellularLocation>
</comment>
<dbReference type="Proteomes" id="UP000683585">
    <property type="component" value="Chromosome"/>
</dbReference>
<dbReference type="GO" id="GO:0006364">
    <property type="term" value="P:rRNA processing"/>
    <property type="evidence" value="ECO:0007669"/>
    <property type="project" value="UniProtKB-UniRule"/>
</dbReference>
<proteinExistence type="inferred from homology"/>
<evidence type="ECO:0000313" key="5">
    <source>
        <dbReference type="Proteomes" id="UP000683585"/>
    </source>
</evidence>
<dbReference type="InterPro" id="IPR002676">
    <property type="entry name" value="RimM_N"/>
</dbReference>
<feature type="domain" description="Ribosome maturation factor RimM PRC barrel" evidence="3">
    <location>
        <begin position="103"/>
        <end position="173"/>
    </location>
</feature>